<name>A0A9P6M7S5_9FUNG</name>
<dbReference type="EMBL" id="JAAAHW010004997">
    <property type="protein sequence ID" value="KAF9970370.1"/>
    <property type="molecule type" value="Genomic_DNA"/>
</dbReference>
<organism evidence="1 2">
    <name type="scientific">Modicella reniformis</name>
    <dbReference type="NCBI Taxonomy" id="1440133"/>
    <lineage>
        <taxon>Eukaryota</taxon>
        <taxon>Fungi</taxon>
        <taxon>Fungi incertae sedis</taxon>
        <taxon>Mucoromycota</taxon>
        <taxon>Mortierellomycotina</taxon>
        <taxon>Mortierellomycetes</taxon>
        <taxon>Mortierellales</taxon>
        <taxon>Mortierellaceae</taxon>
        <taxon>Modicella</taxon>
    </lineage>
</organism>
<feature type="non-terminal residue" evidence="1">
    <location>
        <position position="1"/>
    </location>
</feature>
<protein>
    <submittedName>
        <fullName evidence="1">Uncharacterized protein</fullName>
    </submittedName>
</protein>
<accession>A0A9P6M7S5</accession>
<reference evidence="1" key="1">
    <citation type="journal article" date="2020" name="Fungal Divers.">
        <title>Resolving the Mortierellaceae phylogeny through synthesis of multi-gene phylogenetics and phylogenomics.</title>
        <authorList>
            <person name="Vandepol N."/>
            <person name="Liber J."/>
            <person name="Desiro A."/>
            <person name="Na H."/>
            <person name="Kennedy M."/>
            <person name="Barry K."/>
            <person name="Grigoriev I.V."/>
            <person name="Miller A.N."/>
            <person name="O'Donnell K."/>
            <person name="Stajich J.E."/>
            <person name="Bonito G."/>
        </authorList>
    </citation>
    <scope>NUCLEOTIDE SEQUENCE</scope>
    <source>
        <strain evidence="1">MES-2147</strain>
    </source>
</reference>
<comment type="caution">
    <text evidence="1">The sequence shown here is derived from an EMBL/GenBank/DDBJ whole genome shotgun (WGS) entry which is preliminary data.</text>
</comment>
<keyword evidence="2" id="KW-1185">Reference proteome</keyword>
<dbReference type="OrthoDB" id="2445620at2759"/>
<proteinExistence type="predicted"/>
<dbReference type="Proteomes" id="UP000749646">
    <property type="component" value="Unassembled WGS sequence"/>
</dbReference>
<dbReference type="AlphaFoldDB" id="A0A9P6M7S5"/>
<gene>
    <name evidence="1" type="ORF">BGZ65_011185</name>
</gene>
<sequence>MHLPLLPITVANNRAVPIVLLATKFVAEFKECEVGHYVVHWRVKLLPGFNIPSGLRFTVSVSYGAESKDTSGSFDAALEFDELEKLGTEHPHDLGLDLKLDELLVIQPHEENAKATVILSLSNIESESPSEYFGLQVKFAEIKPFTGDNKGQTPEPQEDVKKHIVKRTAKSDFKEENAEGPRFWIVEPQEGFSAIPITRLAWSKDSSFLAALAVKKSSAHITVWDMGSIMELPEQMGDTSVLRPSFITVDVTPIPELIIPGDINKLSIGLAISPKGDQVMIYQEPGIGQWIDESRLPKCSFPIRLFKNPLVPFQDSTTVKVEENAPPQLVQQTIPHRSLDFFVGYGAFLMESKNVDWEMNDVHDATSSENTGLPTTGNMLFVACNGMYIDVFKIIPEKEWTHIRAIQLTDL</sequence>
<evidence type="ECO:0000313" key="1">
    <source>
        <dbReference type="EMBL" id="KAF9970370.1"/>
    </source>
</evidence>
<evidence type="ECO:0000313" key="2">
    <source>
        <dbReference type="Proteomes" id="UP000749646"/>
    </source>
</evidence>